<dbReference type="PROSITE" id="PS50920">
    <property type="entry name" value="SOLCAR"/>
    <property type="match status" value="1"/>
</dbReference>
<keyword evidence="11" id="KW-0732">Signal</keyword>
<evidence type="ECO:0000256" key="9">
    <source>
        <dbReference type="RuleBase" id="RU000488"/>
    </source>
</evidence>
<evidence type="ECO:0000256" key="7">
    <source>
        <dbReference type="ARBA" id="ARBA00023136"/>
    </source>
</evidence>
<feature type="compositionally biased region" description="Low complexity" evidence="10">
    <location>
        <begin position="190"/>
        <end position="226"/>
    </location>
</feature>
<comment type="subcellular location">
    <subcellularLocation>
        <location evidence="1">Membrane</location>
        <topology evidence="1">Multi-pass membrane protein</topology>
    </subcellularLocation>
</comment>
<evidence type="ECO:0000256" key="8">
    <source>
        <dbReference type="PROSITE-ProRule" id="PRU00282"/>
    </source>
</evidence>
<protein>
    <submittedName>
        <fullName evidence="12">Uncharacterized protein</fullName>
    </submittedName>
</protein>
<dbReference type="Pfam" id="PF00153">
    <property type="entry name" value="Mito_carr"/>
    <property type="match status" value="1"/>
</dbReference>
<feature type="chain" id="PRO_5042067111" evidence="11">
    <location>
        <begin position="24"/>
        <end position="593"/>
    </location>
</feature>
<dbReference type="SUPFAM" id="SSF103506">
    <property type="entry name" value="Mitochondrial carrier"/>
    <property type="match status" value="1"/>
</dbReference>
<dbReference type="AlphaFoldDB" id="A0AAD2GDE2"/>
<dbReference type="EMBL" id="CAKOGP040002424">
    <property type="protein sequence ID" value="CAJ1969450.1"/>
    <property type="molecule type" value="Genomic_DNA"/>
</dbReference>
<name>A0AAD2GDE2_9STRA</name>
<dbReference type="InterPro" id="IPR023395">
    <property type="entry name" value="MCP_dom_sf"/>
</dbReference>
<reference evidence="12" key="1">
    <citation type="submission" date="2023-08" db="EMBL/GenBank/DDBJ databases">
        <authorList>
            <person name="Audoor S."/>
            <person name="Bilcke G."/>
        </authorList>
    </citation>
    <scope>NUCLEOTIDE SEQUENCE</scope>
</reference>
<evidence type="ECO:0000256" key="2">
    <source>
        <dbReference type="ARBA" id="ARBA00006375"/>
    </source>
</evidence>
<accession>A0AAD2GDE2</accession>
<keyword evidence="5" id="KW-0677">Repeat</keyword>
<keyword evidence="4 8" id="KW-0812">Transmembrane</keyword>
<proteinExistence type="inferred from homology"/>
<dbReference type="GO" id="GO:0016020">
    <property type="term" value="C:membrane"/>
    <property type="evidence" value="ECO:0007669"/>
    <property type="project" value="UniProtKB-SubCell"/>
</dbReference>
<evidence type="ECO:0000256" key="5">
    <source>
        <dbReference type="ARBA" id="ARBA00022737"/>
    </source>
</evidence>
<dbReference type="Proteomes" id="UP001295423">
    <property type="component" value="Unassembled WGS sequence"/>
</dbReference>
<organism evidence="12 13">
    <name type="scientific">Cylindrotheca closterium</name>
    <dbReference type="NCBI Taxonomy" id="2856"/>
    <lineage>
        <taxon>Eukaryota</taxon>
        <taxon>Sar</taxon>
        <taxon>Stramenopiles</taxon>
        <taxon>Ochrophyta</taxon>
        <taxon>Bacillariophyta</taxon>
        <taxon>Bacillariophyceae</taxon>
        <taxon>Bacillariophycidae</taxon>
        <taxon>Bacillariales</taxon>
        <taxon>Bacillariaceae</taxon>
        <taxon>Cylindrotheca</taxon>
    </lineage>
</organism>
<feature type="compositionally biased region" description="Polar residues" evidence="10">
    <location>
        <begin position="48"/>
        <end position="61"/>
    </location>
</feature>
<sequence>MRQQCFLLAHLVTAGCILHSNEAFVYQRPRIRGLQKAPLLPQSKNTVTLHVTPPESDSSDVLSEETYSEQMTIEPSETTDIEPTATAGMEGDELFFASVVEEGNDLLEETSSIYVTPPMPMPMPNQIDKKVDKESSSLLTRRAWFQTGAVVATGTIAAAATIMNERALEAKKQANTFQPKVSPFARANSTAAKTGAPKATPQKNAAQPATTAKTTGAPKATATPNGIPTKPAASVNPVKRLEATEAEIIKKLEPVNITQVAAETNVNITLNCQDACVSIDPVTLTKVQSKKMPTWVPSWLVPRPKVIKQISNAELLVAATIAGSMVDVGRTSLLYPIQTVKTRIQTDINNSTRTFVPVKERMRTFGSNVKRHIDEGDLYAGIKPTLLVSVPATGIYYGVRDVSKHVLAMTPLNGIQIALLAALIGDIVSLCFRAPADTLRLRLQNQDDNVGDWFADSLKKLPQIIITDLPYLLSKIALNRLLIHGSISIDQYTEYAIITSSIAALLTTPFDVARTRILVDSDMDCSNGLDGGSGEGVIQTMKCVVKEGNGGYANLFAGWFERVLYLGVGRAWFEPIQLIGYIGIRDTVLLEWF</sequence>
<evidence type="ECO:0000313" key="13">
    <source>
        <dbReference type="Proteomes" id="UP001295423"/>
    </source>
</evidence>
<dbReference type="PANTHER" id="PTHR45667">
    <property type="entry name" value="S-ADENOSYLMETHIONINE MITOCHONDRIAL CARRIER PROTEIN"/>
    <property type="match status" value="1"/>
</dbReference>
<evidence type="ECO:0000256" key="10">
    <source>
        <dbReference type="SAM" id="MobiDB-lite"/>
    </source>
</evidence>
<keyword evidence="7 8" id="KW-0472">Membrane</keyword>
<dbReference type="Gene3D" id="1.50.40.10">
    <property type="entry name" value="Mitochondrial carrier domain"/>
    <property type="match status" value="2"/>
</dbReference>
<comment type="caution">
    <text evidence="12">The sequence shown here is derived from an EMBL/GenBank/DDBJ whole genome shotgun (WGS) entry which is preliminary data.</text>
</comment>
<evidence type="ECO:0000256" key="1">
    <source>
        <dbReference type="ARBA" id="ARBA00004141"/>
    </source>
</evidence>
<keyword evidence="3 9" id="KW-0813">Transport</keyword>
<evidence type="ECO:0000256" key="3">
    <source>
        <dbReference type="ARBA" id="ARBA00022448"/>
    </source>
</evidence>
<evidence type="ECO:0000256" key="6">
    <source>
        <dbReference type="ARBA" id="ARBA00022989"/>
    </source>
</evidence>
<evidence type="ECO:0000313" key="12">
    <source>
        <dbReference type="EMBL" id="CAJ1969450.1"/>
    </source>
</evidence>
<feature type="region of interest" description="Disordered" evidence="10">
    <location>
        <begin position="188"/>
        <end position="238"/>
    </location>
</feature>
<keyword evidence="13" id="KW-1185">Reference proteome</keyword>
<dbReference type="PROSITE" id="PS51257">
    <property type="entry name" value="PROKAR_LIPOPROTEIN"/>
    <property type="match status" value="1"/>
</dbReference>
<comment type="similarity">
    <text evidence="2 9">Belongs to the mitochondrial carrier (TC 2.A.29) family.</text>
</comment>
<keyword evidence="6" id="KW-1133">Transmembrane helix</keyword>
<dbReference type="InterPro" id="IPR018108">
    <property type="entry name" value="MCP_transmembrane"/>
</dbReference>
<feature type="region of interest" description="Disordered" evidence="10">
    <location>
        <begin position="48"/>
        <end position="75"/>
    </location>
</feature>
<evidence type="ECO:0000256" key="11">
    <source>
        <dbReference type="SAM" id="SignalP"/>
    </source>
</evidence>
<feature type="repeat" description="Solcar" evidence="8">
    <location>
        <begin position="314"/>
        <end position="406"/>
    </location>
</feature>
<gene>
    <name evidence="12" type="ORF">CYCCA115_LOCUS23715</name>
</gene>
<evidence type="ECO:0000256" key="4">
    <source>
        <dbReference type="ARBA" id="ARBA00022692"/>
    </source>
</evidence>
<feature type="signal peptide" evidence="11">
    <location>
        <begin position="1"/>
        <end position="23"/>
    </location>
</feature>